<dbReference type="GO" id="GO:0043139">
    <property type="term" value="F:5'-3' DNA helicase activity"/>
    <property type="evidence" value="ECO:0007669"/>
    <property type="project" value="UniProtKB-EC"/>
</dbReference>
<dbReference type="Pfam" id="PF05970">
    <property type="entry name" value="PIF1"/>
    <property type="match status" value="1"/>
</dbReference>
<dbReference type="GO" id="GO:0005524">
    <property type="term" value="F:ATP binding"/>
    <property type="evidence" value="ECO:0007669"/>
    <property type="project" value="UniProtKB-KW"/>
</dbReference>
<dbReference type="InterPro" id="IPR037056">
    <property type="entry name" value="RNase_H1_N_sf"/>
</dbReference>
<keyword evidence="1 6" id="KW-0378">Hydrolase</keyword>
<gene>
    <name evidence="6" type="ORF">DDE83_001161</name>
</gene>
<feature type="domain" description="DNA helicase Pif1-like DEAD-box helicase" evidence="4">
    <location>
        <begin position="164"/>
        <end position="289"/>
    </location>
</feature>
<keyword evidence="1" id="KW-0547">Nucleotide-binding</keyword>
<dbReference type="STRING" id="183478.A0A364NE21"/>
<dbReference type="Gene3D" id="3.40.970.10">
    <property type="entry name" value="Ribonuclease H1, N-terminal domain"/>
    <property type="match status" value="1"/>
</dbReference>
<evidence type="ECO:0000259" key="3">
    <source>
        <dbReference type="Pfam" id="PF01693"/>
    </source>
</evidence>
<feature type="compositionally biased region" description="Polar residues" evidence="2">
    <location>
        <begin position="1"/>
        <end position="14"/>
    </location>
</feature>
<feature type="region of interest" description="Disordered" evidence="2">
    <location>
        <begin position="1"/>
        <end position="21"/>
    </location>
</feature>
<protein>
    <recommendedName>
        <fullName evidence="1">ATP-dependent DNA helicase</fullName>
        <ecNumber evidence="1">5.6.2.3</ecNumber>
    </recommendedName>
</protein>
<dbReference type="InterPro" id="IPR027417">
    <property type="entry name" value="P-loop_NTPase"/>
</dbReference>
<feature type="region of interest" description="Disordered" evidence="2">
    <location>
        <begin position="628"/>
        <end position="653"/>
    </location>
</feature>
<dbReference type="Proteomes" id="UP000249619">
    <property type="component" value="Unassembled WGS sequence"/>
</dbReference>
<dbReference type="AlphaFoldDB" id="A0A364NE21"/>
<keyword evidence="1" id="KW-0227">DNA damage</keyword>
<comment type="similarity">
    <text evidence="1">Belongs to the helicase family.</text>
</comment>
<feature type="compositionally biased region" description="Low complexity" evidence="2">
    <location>
        <begin position="704"/>
        <end position="724"/>
    </location>
</feature>
<evidence type="ECO:0000259" key="5">
    <source>
        <dbReference type="Pfam" id="PF25545"/>
    </source>
</evidence>
<keyword evidence="1" id="KW-0234">DNA repair</keyword>
<keyword evidence="1 6" id="KW-0347">Helicase</keyword>
<dbReference type="Pfam" id="PF01693">
    <property type="entry name" value="Cauli_VI"/>
    <property type="match status" value="1"/>
</dbReference>
<keyword evidence="1" id="KW-0233">DNA recombination</keyword>
<feature type="region of interest" description="Disordered" evidence="2">
    <location>
        <begin position="690"/>
        <end position="731"/>
    </location>
</feature>
<dbReference type="EC" id="5.6.2.3" evidence="1"/>
<organism evidence="6 7">
    <name type="scientific">Stemphylium lycopersici</name>
    <name type="common">Tomato gray leaf spot disease fungus</name>
    <name type="synonym">Thyrospora lycopersici</name>
    <dbReference type="NCBI Taxonomy" id="183478"/>
    <lineage>
        <taxon>Eukaryota</taxon>
        <taxon>Fungi</taxon>
        <taxon>Dikarya</taxon>
        <taxon>Ascomycota</taxon>
        <taxon>Pezizomycotina</taxon>
        <taxon>Dothideomycetes</taxon>
        <taxon>Pleosporomycetidae</taxon>
        <taxon>Pleosporales</taxon>
        <taxon>Pleosporineae</taxon>
        <taxon>Pleosporaceae</taxon>
        <taxon>Stemphylium</taxon>
    </lineage>
</organism>
<evidence type="ECO:0000313" key="6">
    <source>
        <dbReference type="EMBL" id="RAR15520.1"/>
    </source>
</evidence>
<dbReference type="EMBL" id="QGDH01000011">
    <property type="protein sequence ID" value="RAR15520.1"/>
    <property type="molecule type" value="Genomic_DNA"/>
</dbReference>
<comment type="cofactor">
    <cofactor evidence="1">
        <name>Mg(2+)</name>
        <dbReference type="ChEBI" id="CHEBI:18420"/>
    </cofactor>
</comment>
<dbReference type="Pfam" id="PF25545">
    <property type="entry name" value="DUF7924"/>
    <property type="match status" value="1"/>
</dbReference>
<dbReference type="GO" id="GO:0016887">
    <property type="term" value="F:ATP hydrolysis activity"/>
    <property type="evidence" value="ECO:0007669"/>
    <property type="project" value="RHEA"/>
</dbReference>
<feature type="compositionally biased region" description="Low complexity" evidence="2">
    <location>
        <begin position="105"/>
        <end position="117"/>
    </location>
</feature>
<keyword evidence="1" id="KW-0067">ATP-binding</keyword>
<feature type="region of interest" description="Disordered" evidence="2">
    <location>
        <begin position="105"/>
        <end position="135"/>
    </location>
</feature>
<evidence type="ECO:0000256" key="2">
    <source>
        <dbReference type="SAM" id="MobiDB-lite"/>
    </source>
</evidence>
<evidence type="ECO:0000259" key="4">
    <source>
        <dbReference type="Pfam" id="PF05970"/>
    </source>
</evidence>
<sequence>MSFFQQPYNGQSANPIERSSHGGDVRATVCAIEEPHECAVPCIVGKGGKKFYAIWGGSNPGIHETVWDVARNWIEGQNVKHKSYLSSAKASEFYQKQKMLFPNLAPRLEQPRAAPQAPRRDPDDRTVQPQRPTALEPKIDNDHYAFLSLPTPQREVLEREDCPAGVGKSRVLKAFRQRLSTMGKKVNVVAPTGRAALDINGSTTWSYAGWTPEHMKRPLDMLQRQAWQKKTKKRLQNTDVLVIDEVSMVENSHLERLSAIMKSVRQNGEAFGGVQVVITGDFCQLPPVKPFQFCIDCGKTLVEKAKKPAYECTVCGKVYDDEDKWAFQSNAWKEANLEHVNLETVFRQHDRAFIKILQKLRIGMPLLAHERELLCQDKPPMDKAVRLYPQKKDVKRINDAEYRKLRAIPHPYHSKDHLELQQHHRSELEFYANRAADGTLIKLAEHRYEPHLELKEGLVNGAQGTIVGFQEYWGPAEEQKPEGQIISDIEVSLGGDYTYYRAQRIFEFMRNAPLKRWPIVRFSHKGQTKELPIMASCYPTELGDEPPSNPRYSLLSRTQIPLMAAWAMTIHKSQGMTLEKVEVDLSKIFEEGMAYVALSRATTLEGLRVISFPEKVEMGCNREHQAVNMPKRAHSESNTASTHESDCNADSDVFRPTKRRARAAPPRHLSLFDAQGCALPLTRENLTQHTLSTASQHSQPSEIASDTGSSTPSSLPPLSMSARSGSPTRSAWDTRVTLQAYRIDVDTQRALPAVLQSHFDTTLSRKRDGPRSPNARRVVQHRLAASLDNESTGIRRLEPLLLFAGEDDPSAIHPVPMISSKLDFNLSRDFLPPPPPGKTLPRLSQPQADTIIGYLSTSQAFEPTLRTAFTPEEETALADFTLNPVLVFPFLSSQWKPATGESHMIAHHQSARDGAAIVRYLDEFYRIAHGRPATALECAHVSFTCDIQALNIWLHWRELDAAGAATYYMKSIFDCTLRNEKLLLEARELLWNHIEYALDSRLRSLKDALPSFCTEFPKRKFKTTKAVGSSRASFQSDSNAIAPISLPPTPSSNDNELEPIRENNIANCVMPGGIEMPAMPDFGKAFLPEQMTLRSNLISGYDVFLSDYDNTKTGQTLEAAHDKLIEWGHPGYKSGSFAKRTEIVFKPWFERMHGERSGLPDAMQDWP</sequence>
<evidence type="ECO:0000313" key="7">
    <source>
        <dbReference type="Proteomes" id="UP000249619"/>
    </source>
</evidence>
<dbReference type="GO" id="GO:0006310">
    <property type="term" value="P:DNA recombination"/>
    <property type="evidence" value="ECO:0007669"/>
    <property type="project" value="UniProtKB-KW"/>
</dbReference>
<dbReference type="Gene3D" id="3.40.50.300">
    <property type="entry name" value="P-loop containing nucleotide triphosphate hydrolases"/>
    <property type="match status" value="2"/>
</dbReference>
<dbReference type="SUPFAM" id="SSF52540">
    <property type="entry name" value="P-loop containing nucleoside triphosphate hydrolases"/>
    <property type="match status" value="2"/>
</dbReference>
<feature type="compositionally biased region" description="Polar residues" evidence="2">
    <location>
        <begin position="690"/>
        <end position="702"/>
    </location>
</feature>
<evidence type="ECO:0000256" key="1">
    <source>
        <dbReference type="RuleBase" id="RU363044"/>
    </source>
</evidence>
<dbReference type="PANTHER" id="PTHR47642:SF5">
    <property type="entry name" value="ATP-DEPENDENT DNA HELICASE"/>
    <property type="match status" value="1"/>
</dbReference>
<keyword evidence="7" id="KW-1185">Reference proteome</keyword>
<dbReference type="InterPro" id="IPR011320">
    <property type="entry name" value="RNase_H1_N"/>
</dbReference>
<comment type="caution">
    <text evidence="6">The sequence shown here is derived from an EMBL/GenBank/DDBJ whole genome shotgun (WGS) entry which is preliminary data.</text>
</comment>
<dbReference type="InterPro" id="IPR051055">
    <property type="entry name" value="PIF1_helicase"/>
</dbReference>
<accession>A0A364NE21</accession>
<proteinExistence type="inferred from homology"/>
<name>A0A364NE21_STELY</name>
<comment type="catalytic activity">
    <reaction evidence="1">
        <text>ATP + H2O = ADP + phosphate + H(+)</text>
        <dbReference type="Rhea" id="RHEA:13065"/>
        <dbReference type="ChEBI" id="CHEBI:15377"/>
        <dbReference type="ChEBI" id="CHEBI:15378"/>
        <dbReference type="ChEBI" id="CHEBI:30616"/>
        <dbReference type="ChEBI" id="CHEBI:43474"/>
        <dbReference type="ChEBI" id="CHEBI:456216"/>
        <dbReference type="EC" id="5.6.2.3"/>
    </reaction>
</comment>
<dbReference type="GO" id="GO:0006281">
    <property type="term" value="P:DNA repair"/>
    <property type="evidence" value="ECO:0007669"/>
    <property type="project" value="UniProtKB-KW"/>
</dbReference>
<dbReference type="InterPro" id="IPR057684">
    <property type="entry name" value="DUF7924"/>
</dbReference>
<dbReference type="PANTHER" id="PTHR47642">
    <property type="entry name" value="ATP-DEPENDENT DNA HELICASE"/>
    <property type="match status" value="1"/>
</dbReference>
<reference evidence="7" key="1">
    <citation type="submission" date="2018-05" db="EMBL/GenBank/DDBJ databases">
        <title>Draft genome sequence of Stemphylium lycopersici strain CIDEFI 213.</title>
        <authorList>
            <person name="Medina R."/>
            <person name="Franco M.E.E."/>
            <person name="Lucentini C.G."/>
            <person name="Saparrat M.C.N."/>
            <person name="Balatti P.A."/>
        </authorList>
    </citation>
    <scope>NUCLEOTIDE SEQUENCE [LARGE SCALE GENOMIC DNA]</scope>
    <source>
        <strain evidence="7">CIDEFI 213</strain>
    </source>
</reference>
<feature type="domain" description="DUF7924" evidence="5">
    <location>
        <begin position="844"/>
        <end position="1009"/>
    </location>
</feature>
<dbReference type="InterPro" id="IPR010285">
    <property type="entry name" value="DNA_helicase_pif1-like_DEAD"/>
</dbReference>
<dbReference type="GO" id="GO:0000723">
    <property type="term" value="P:telomere maintenance"/>
    <property type="evidence" value="ECO:0007669"/>
    <property type="project" value="InterPro"/>
</dbReference>
<dbReference type="CDD" id="cd18809">
    <property type="entry name" value="SF1_C_RecD"/>
    <property type="match status" value="1"/>
</dbReference>
<feature type="domain" description="Ribonuclease H1 N-terminal" evidence="3">
    <location>
        <begin position="50"/>
        <end position="93"/>
    </location>
</feature>